<proteinExistence type="predicted"/>
<protein>
    <submittedName>
        <fullName evidence="2">Uncharacterized protein</fullName>
    </submittedName>
</protein>
<dbReference type="EMBL" id="KB320387">
    <property type="protein sequence ID" value="ELW72843.1"/>
    <property type="molecule type" value="Genomic_DNA"/>
</dbReference>
<dbReference type="AlphaFoldDB" id="L9LD42"/>
<reference evidence="3" key="1">
    <citation type="submission" date="2012-07" db="EMBL/GenBank/DDBJ databases">
        <title>Genome of the Chinese tree shrew, a rising model animal genetically related to primates.</title>
        <authorList>
            <person name="Zhang G."/>
            <person name="Fan Y."/>
            <person name="Yao Y."/>
            <person name="Huang Z."/>
        </authorList>
    </citation>
    <scope>NUCLEOTIDE SEQUENCE [LARGE SCALE GENOMIC DNA]</scope>
</reference>
<name>L9LD42_TUPCH</name>
<gene>
    <name evidence="2" type="ORF">TREES_T100003732</name>
</gene>
<organism evidence="2 3">
    <name type="scientific">Tupaia chinensis</name>
    <name type="common">Chinese tree shrew</name>
    <name type="synonym">Tupaia belangeri chinensis</name>
    <dbReference type="NCBI Taxonomy" id="246437"/>
    <lineage>
        <taxon>Eukaryota</taxon>
        <taxon>Metazoa</taxon>
        <taxon>Chordata</taxon>
        <taxon>Craniata</taxon>
        <taxon>Vertebrata</taxon>
        <taxon>Euteleostomi</taxon>
        <taxon>Mammalia</taxon>
        <taxon>Eutheria</taxon>
        <taxon>Euarchontoglires</taxon>
        <taxon>Scandentia</taxon>
        <taxon>Tupaiidae</taxon>
        <taxon>Tupaia</taxon>
    </lineage>
</organism>
<dbReference type="InParanoid" id="L9LD42"/>
<sequence length="127" mass="13436">MHLAAGGRSMKARGPSGSTGAVLGSRGSSLACLAASPRCKGTRSLCRSPCKQLVLTEVTPRDFAEHLDMSGPQPKVHCTFQRPWGQEGSMTAHLARAVGPYDAAPAAFHLTHFLTFQTGNRSSSRLS</sequence>
<evidence type="ECO:0000313" key="3">
    <source>
        <dbReference type="Proteomes" id="UP000011518"/>
    </source>
</evidence>
<keyword evidence="3" id="KW-1185">Reference proteome</keyword>
<evidence type="ECO:0000256" key="1">
    <source>
        <dbReference type="SAM" id="MobiDB-lite"/>
    </source>
</evidence>
<dbReference type="Proteomes" id="UP000011518">
    <property type="component" value="Unassembled WGS sequence"/>
</dbReference>
<accession>L9LD42</accession>
<reference evidence="3" key="2">
    <citation type="journal article" date="2013" name="Nat. Commun.">
        <title>Genome of the Chinese tree shrew.</title>
        <authorList>
            <person name="Fan Y."/>
            <person name="Huang Z.Y."/>
            <person name="Cao C.C."/>
            <person name="Chen C.S."/>
            <person name="Chen Y.X."/>
            <person name="Fan D.D."/>
            <person name="He J."/>
            <person name="Hou H.L."/>
            <person name="Hu L."/>
            <person name="Hu X.T."/>
            <person name="Jiang X.T."/>
            <person name="Lai R."/>
            <person name="Lang Y.S."/>
            <person name="Liang B."/>
            <person name="Liao S.G."/>
            <person name="Mu D."/>
            <person name="Ma Y.Y."/>
            <person name="Niu Y.Y."/>
            <person name="Sun X.Q."/>
            <person name="Xia J.Q."/>
            <person name="Xiao J."/>
            <person name="Xiong Z.Q."/>
            <person name="Xu L."/>
            <person name="Yang L."/>
            <person name="Zhang Y."/>
            <person name="Zhao W."/>
            <person name="Zhao X.D."/>
            <person name="Zheng Y.T."/>
            <person name="Zhou J.M."/>
            <person name="Zhu Y.B."/>
            <person name="Zhang G.J."/>
            <person name="Wang J."/>
            <person name="Yao Y.G."/>
        </authorList>
    </citation>
    <scope>NUCLEOTIDE SEQUENCE [LARGE SCALE GENOMIC DNA]</scope>
</reference>
<feature type="region of interest" description="Disordered" evidence="1">
    <location>
        <begin position="1"/>
        <end position="24"/>
    </location>
</feature>
<evidence type="ECO:0000313" key="2">
    <source>
        <dbReference type="EMBL" id="ELW72843.1"/>
    </source>
</evidence>